<reference evidence="2 3" key="1">
    <citation type="submission" date="2013-11" db="EMBL/GenBank/DDBJ databases">
        <title>Elucidation of the Photorhabdus temperata genome and generation of transposon mutant library to identify motility mutants.</title>
        <authorList>
            <person name="Hurst S.G.IV."/>
            <person name="Micheals B."/>
            <person name="Abebe-Akele F."/>
            <person name="Rowedder H."/>
            <person name="Bullock H."/>
            <person name="Jackobeck R."/>
            <person name="Janicki E."/>
            <person name="Tisa L.S."/>
        </authorList>
    </citation>
    <scope>NUCLEOTIDE SEQUENCE [LARGE SCALE GENOMIC DNA]</scope>
    <source>
        <strain evidence="2 3">NC19</strain>
    </source>
</reference>
<keyword evidence="3" id="KW-1185">Reference proteome</keyword>
<gene>
    <name evidence="2" type="ORF">PTE_03122</name>
</gene>
<protein>
    <submittedName>
        <fullName evidence="2">Uncharacterized protein</fullName>
    </submittedName>
</protein>
<dbReference type="Proteomes" id="UP000018957">
    <property type="component" value="Unassembled WGS sequence"/>
</dbReference>
<evidence type="ECO:0000256" key="1">
    <source>
        <dbReference type="SAM" id="SignalP"/>
    </source>
</evidence>
<name>W3V5V2_9GAMM</name>
<feature type="chain" id="PRO_5004832769" evidence="1">
    <location>
        <begin position="25"/>
        <end position="66"/>
    </location>
</feature>
<accession>W3V5V2</accession>
<organism evidence="2 3">
    <name type="scientific">Photorhabdus khanii NC19</name>
    <dbReference type="NCBI Taxonomy" id="1004151"/>
    <lineage>
        <taxon>Bacteria</taxon>
        <taxon>Pseudomonadati</taxon>
        <taxon>Pseudomonadota</taxon>
        <taxon>Gammaproteobacteria</taxon>
        <taxon>Enterobacterales</taxon>
        <taxon>Morganellaceae</taxon>
        <taxon>Photorhabdus</taxon>
    </lineage>
</organism>
<dbReference type="AlphaFoldDB" id="W3V5V2"/>
<sequence length="66" mass="7653" precursor="true">MRFGKNLVFILSLSGLLYSFSANADISEYTERTECHDSHDSFTIKKLDHSRDIYDLVCYQLKDITS</sequence>
<proteinExistence type="predicted"/>
<keyword evidence="1" id="KW-0732">Signal</keyword>
<feature type="signal peptide" evidence="1">
    <location>
        <begin position="1"/>
        <end position="24"/>
    </location>
</feature>
<comment type="caution">
    <text evidence="2">The sequence shown here is derived from an EMBL/GenBank/DDBJ whole genome shotgun (WGS) entry which is preliminary data.</text>
</comment>
<evidence type="ECO:0000313" key="2">
    <source>
        <dbReference type="EMBL" id="ETS31168.1"/>
    </source>
</evidence>
<dbReference type="EMBL" id="AYSJ01000013">
    <property type="protein sequence ID" value="ETS31168.1"/>
    <property type="molecule type" value="Genomic_DNA"/>
</dbReference>
<evidence type="ECO:0000313" key="3">
    <source>
        <dbReference type="Proteomes" id="UP000018957"/>
    </source>
</evidence>